<dbReference type="EMBL" id="CP016634">
    <property type="protein sequence ID" value="ANY87254.1"/>
    <property type="molecule type" value="Genomic_DNA"/>
</dbReference>
<dbReference type="Pfam" id="PF07905">
    <property type="entry name" value="PucR"/>
    <property type="match status" value="1"/>
</dbReference>
<evidence type="ECO:0000259" key="1">
    <source>
        <dbReference type="Pfam" id="PF07905"/>
    </source>
</evidence>
<gene>
    <name evidence="2" type="ORF">IEC33019_1691</name>
</gene>
<sequence length="143" mass="15576">MSLTLSEVLNLPGLEDMRVRAGELYLQRRVCWSYVAGNEGITACKMGGELVFISEINYLCDERKLLTLVETGAVLGIAGMVVLTGGPFPQCISSAVIARAEQLGLSLIEQPSPLKLVFVTHLIDTALMHMTQVRRSRNQCAPA</sequence>
<dbReference type="AlphaFoldDB" id="A0A1B2F4Z8"/>
<protein>
    <submittedName>
        <fullName evidence="2">Purine catabolism regulatory protein-like familyprotein</fullName>
    </submittedName>
</protein>
<evidence type="ECO:0000313" key="2">
    <source>
        <dbReference type="EMBL" id="ANY87254.1"/>
    </source>
</evidence>
<proteinExistence type="predicted"/>
<organism evidence="2">
    <name type="scientific">Pseudomonas putida</name>
    <name type="common">Arthrobacter siderocapsulatus</name>
    <dbReference type="NCBI Taxonomy" id="303"/>
    <lineage>
        <taxon>Bacteria</taxon>
        <taxon>Pseudomonadati</taxon>
        <taxon>Pseudomonadota</taxon>
        <taxon>Gammaproteobacteria</taxon>
        <taxon>Pseudomonadales</taxon>
        <taxon>Pseudomonadaceae</taxon>
        <taxon>Pseudomonas</taxon>
    </lineage>
</organism>
<accession>A0A1B2F4Z8</accession>
<name>A0A1B2F4Z8_PSEPU</name>
<dbReference type="InterPro" id="IPR012914">
    <property type="entry name" value="PucR_dom"/>
</dbReference>
<feature type="domain" description="Purine catabolism PurC-like" evidence="1">
    <location>
        <begin position="7"/>
        <end position="123"/>
    </location>
</feature>
<reference evidence="2" key="1">
    <citation type="submission" date="2016-07" db="EMBL/GenBank/DDBJ databases">
        <title>New class B carbapenemase carried by novel plasmid in Pseudomonas putida enviromental strain in eastern Amazonia.</title>
        <authorList>
            <person name="Souza C.O."/>
            <person name="Lima K.V."/>
            <person name="Brasiliense D.M."/>
            <person name="Perez-Chaparro P.J."/>
            <person name="Mamizuka E.M."/>
            <person name="Lima M.O."/>
            <person name="Lima L.N."/>
            <person name="McCulloch J.A."/>
        </authorList>
    </citation>
    <scope>NUCLEOTIDE SEQUENCE [LARGE SCALE GENOMIC DNA]</scope>
    <source>
        <strain evidence="2">IEC33019</strain>
    </source>
</reference>